<protein>
    <recommendedName>
        <fullName evidence="6">C2H2-type domain-containing protein</fullName>
    </recommendedName>
</protein>
<keyword evidence="1" id="KW-0479">Metal-binding</keyword>
<comment type="caution">
    <text evidence="7">The sequence shown here is derived from an EMBL/GenBank/DDBJ whole genome shotgun (WGS) entry which is preliminary data.</text>
</comment>
<evidence type="ECO:0000256" key="2">
    <source>
        <dbReference type="ARBA" id="ARBA00022737"/>
    </source>
</evidence>
<dbReference type="Pfam" id="PF00096">
    <property type="entry name" value="zf-C2H2"/>
    <property type="match status" value="2"/>
</dbReference>
<dbReference type="PANTHER" id="PTHR24379">
    <property type="entry name" value="KRAB AND ZINC FINGER DOMAIN-CONTAINING"/>
    <property type="match status" value="1"/>
</dbReference>
<name>A0AAV1JGT1_9NEOP</name>
<evidence type="ECO:0000313" key="8">
    <source>
        <dbReference type="Proteomes" id="UP001497472"/>
    </source>
</evidence>
<feature type="domain" description="C2H2-type" evidence="6">
    <location>
        <begin position="2"/>
        <end position="29"/>
    </location>
</feature>
<feature type="domain" description="C2H2-type" evidence="6">
    <location>
        <begin position="143"/>
        <end position="166"/>
    </location>
</feature>
<feature type="domain" description="C2H2-type" evidence="6">
    <location>
        <begin position="113"/>
        <end position="142"/>
    </location>
</feature>
<gene>
    <name evidence="7" type="ORF">LNINA_LOCUS8044</name>
</gene>
<dbReference type="GO" id="GO:0008270">
    <property type="term" value="F:zinc ion binding"/>
    <property type="evidence" value="ECO:0007669"/>
    <property type="project" value="UniProtKB-KW"/>
</dbReference>
<keyword evidence="4" id="KW-0862">Zinc</keyword>
<organism evidence="7 8">
    <name type="scientific">Leptosia nina</name>
    <dbReference type="NCBI Taxonomy" id="320188"/>
    <lineage>
        <taxon>Eukaryota</taxon>
        <taxon>Metazoa</taxon>
        <taxon>Ecdysozoa</taxon>
        <taxon>Arthropoda</taxon>
        <taxon>Hexapoda</taxon>
        <taxon>Insecta</taxon>
        <taxon>Pterygota</taxon>
        <taxon>Neoptera</taxon>
        <taxon>Endopterygota</taxon>
        <taxon>Lepidoptera</taxon>
        <taxon>Glossata</taxon>
        <taxon>Ditrysia</taxon>
        <taxon>Papilionoidea</taxon>
        <taxon>Pieridae</taxon>
        <taxon>Pierinae</taxon>
        <taxon>Leptosia</taxon>
    </lineage>
</organism>
<dbReference type="SUPFAM" id="SSF57667">
    <property type="entry name" value="beta-beta-alpha zinc fingers"/>
    <property type="match status" value="4"/>
</dbReference>
<dbReference type="PANTHER" id="PTHR24379:SF127">
    <property type="entry name" value="BLOODY FINGERS-RELATED"/>
    <property type="match status" value="1"/>
</dbReference>
<dbReference type="Gene3D" id="3.30.160.60">
    <property type="entry name" value="Classic Zinc Finger"/>
    <property type="match status" value="5"/>
</dbReference>
<reference evidence="7 8" key="1">
    <citation type="submission" date="2023-11" db="EMBL/GenBank/DDBJ databases">
        <authorList>
            <person name="Okamura Y."/>
        </authorList>
    </citation>
    <scope>NUCLEOTIDE SEQUENCE [LARGE SCALE GENOMIC DNA]</scope>
</reference>
<sequence length="407" mass="46968">MFICAYCAKEFKYESEKKRHELSHTPQFECPECLKKFSFVSALRRHQKQHFRTGSVQCSECSRNFRDETLLKRHIKYAHRETHNCTKCEAKFNSQQALLSHQKTHKSKSERRFHCSHDGCEKTFNFAHHLKHHELTHSSEKQHFCSSCGKGFIQLHHLKTHQKKHTPNSWLNCHIPGCLKIFTNEYALKRHLGTHKNKLVIEDEDDLSYDSELAMSPNCFKDGHMEFSQIDIKGDKKPLELTKKYKLFDDLSLKESNISERIDNVQNIPNLTKTNDIYSENINIITNIEKSIVNKANEDGACRGCDCSKKSIPIKDLPELKYNSDGAIKIKEYVDVDIAIVKNVSTENAKEINNIVPYNSCKAFLGRCIVSGTGTINEECLCAKMAMDDSQMIYQEMNDLMPIPCQV</sequence>
<dbReference type="SMART" id="SM00355">
    <property type="entry name" value="ZnF_C2H2"/>
    <property type="match status" value="7"/>
</dbReference>
<dbReference type="Proteomes" id="UP001497472">
    <property type="component" value="Unassembled WGS sequence"/>
</dbReference>
<evidence type="ECO:0000256" key="4">
    <source>
        <dbReference type="ARBA" id="ARBA00022833"/>
    </source>
</evidence>
<dbReference type="PROSITE" id="PS00028">
    <property type="entry name" value="ZINC_FINGER_C2H2_1"/>
    <property type="match status" value="7"/>
</dbReference>
<dbReference type="GO" id="GO:0000977">
    <property type="term" value="F:RNA polymerase II transcription regulatory region sequence-specific DNA binding"/>
    <property type="evidence" value="ECO:0007669"/>
    <property type="project" value="TreeGrafter"/>
</dbReference>
<dbReference type="InterPro" id="IPR036236">
    <property type="entry name" value="Znf_C2H2_sf"/>
</dbReference>
<feature type="domain" description="C2H2-type" evidence="6">
    <location>
        <begin position="83"/>
        <end position="110"/>
    </location>
</feature>
<dbReference type="GO" id="GO:0005634">
    <property type="term" value="C:nucleus"/>
    <property type="evidence" value="ECO:0007669"/>
    <property type="project" value="TreeGrafter"/>
</dbReference>
<evidence type="ECO:0000256" key="3">
    <source>
        <dbReference type="ARBA" id="ARBA00022771"/>
    </source>
</evidence>
<accession>A0AAV1JGT1</accession>
<dbReference type="AlphaFoldDB" id="A0AAV1JGT1"/>
<proteinExistence type="predicted"/>
<dbReference type="GO" id="GO:0000981">
    <property type="term" value="F:DNA-binding transcription factor activity, RNA polymerase II-specific"/>
    <property type="evidence" value="ECO:0007669"/>
    <property type="project" value="TreeGrafter"/>
</dbReference>
<dbReference type="EMBL" id="CAVLEF010000010">
    <property type="protein sequence ID" value="CAK1548679.1"/>
    <property type="molecule type" value="Genomic_DNA"/>
</dbReference>
<keyword evidence="8" id="KW-1185">Reference proteome</keyword>
<dbReference type="Pfam" id="PF13912">
    <property type="entry name" value="zf-C2H2_6"/>
    <property type="match status" value="1"/>
</dbReference>
<dbReference type="InterPro" id="IPR013087">
    <property type="entry name" value="Znf_C2H2_type"/>
</dbReference>
<keyword evidence="3 5" id="KW-0863">Zinc-finger</keyword>
<evidence type="ECO:0000256" key="1">
    <source>
        <dbReference type="ARBA" id="ARBA00022723"/>
    </source>
</evidence>
<evidence type="ECO:0000256" key="5">
    <source>
        <dbReference type="PROSITE-ProRule" id="PRU00042"/>
    </source>
</evidence>
<feature type="domain" description="C2H2-type" evidence="6">
    <location>
        <begin position="56"/>
        <end position="84"/>
    </location>
</feature>
<evidence type="ECO:0000259" key="6">
    <source>
        <dbReference type="PROSITE" id="PS50157"/>
    </source>
</evidence>
<dbReference type="PROSITE" id="PS50157">
    <property type="entry name" value="ZINC_FINGER_C2H2_2"/>
    <property type="match status" value="6"/>
</dbReference>
<keyword evidence="2" id="KW-0677">Repeat</keyword>
<evidence type="ECO:0000313" key="7">
    <source>
        <dbReference type="EMBL" id="CAK1548679.1"/>
    </source>
</evidence>
<feature type="domain" description="C2H2-type" evidence="6">
    <location>
        <begin position="28"/>
        <end position="50"/>
    </location>
</feature>